<evidence type="ECO:0000256" key="4">
    <source>
        <dbReference type="ARBA" id="ARBA00023015"/>
    </source>
</evidence>
<organism evidence="7 8">
    <name type="scientific">Oceaniferula flava</name>
    <dbReference type="NCBI Taxonomy" id="2800421"/>
    <lineage>
        <taxon>Bacteria</taxon>
        <taxon>Pseudomonadati</taxon>
        <taxon>Verrucomicrobiota</taxon>
        <taxon>Verrucomicrobiia</taxon>
        <taxon>Verrucomicrobiales</taxon>
        <taxon>Verrucomicrobiaceae</taxon>
        <taxon>Oceaniferula</taxon>
    </lineage>
</organism>
<feature type="domain" description="NusB/RsmB/TIM44" evidence="6">
    <location>
        <begin position="205"/>
        <end position="289"/>
    </location>
</feature>
<dbReference type="GO" id="GO:0003723">
    <property type="term" value="F:RNA binding"/>
    <property type="evidence" value="ECO:0007669"/>
    <property type="project" value="UniProtKB-KW"/>
</dbReference>
<dbReference type="InterPro" id="IPR035926">
    <property type="entry name" value="NusB-like_sf"/>
</dbReference>
<keyword evidence="4" id="KW-0805">Transcription regulation</keyword>
<keyword evidence="8" id="KW-1185">Reference proteome</keyword>
<dbReference type="NCBIfam" id="TIGR01951">
    <property type="entry name" value="nusB"/>
    <property type="match status" value="1"/>
</dbReference>
<keyword evidence="3" id="KW-0694">RNA-binding</keyword>
<evidence type="ECO:0000313" key="8">
    <source>
        <dbReference type="Proteomes" id="UP000634206"/>
    </source>
</evidence>
<comment type="caution">
    <text evidence="7">The sequence shown here is derived from an EMBL/GenBank/DDBJ whole genome shotgun (WGS) entry which is preliminary data.</text>
</comment>
<dbReference type="Proteomes" id="UP000634206">
    <property type="component" value="Unassembled WGS sequence"/>
</dbReference>
<evidence type="ECO:0000256" key="1">
    <source>
        <dbReference type="ARBA" id="ARBA00005952"/>
    </source>
</evidence>
<dbReference type="InterPro" id="IPR006027">
    <property type="entry name" value="NusB_RsmB_TIM44"/>
</dbReference>
<dbReference type="EMBL" id="JAENIG010000001">
    <property type="protein sequence ID" value="MBK1853419.1"/>
    <property type="molecule type" value="Genomic_DNA"/>
</dbReference>
<sequence length="291" mass="32453">MLKRRHIREAAVQLLYFADLEGGPEVSDAQDAFWQIIQEGSLRKLTMAKAKAVLHIAQGRESRIKRLAEECPLVLAQLKAVEGTTPLATALRKINSQESKLSSAIDLLKTATRSKSGEDIVETRLQEVFVASRALPAVRLHWDYTLQDFPAWRNKLEAMTAIINHLERISDRLDAIHSPEFQTPGIPGFEHLRAGEKEIRSFREETEKLVQGILANKADIDATLTSIVENYAPERVAPVDRAILRLGAYEILHCEDIPRAVSINEAIEIAKKFGSSDSSRFVNGVLDALKA</sequence>
<proteinExistence type="inferred from homology"/>
<accession>A0AAE2SAR6</accession>
<keyword evidence="5" id="KW-0804">Transcription</keyword>
<comment type="similarity">
    <text evidence="1">Belongs to the NusB family.</text>
</comment>
<dbReference type="GO" id="GO:0005829">
    <property type="term" value="C:cytosol"/>
    <property type="evidence" value="ECO:0007669"/>
    <property type="project" value="TreeGrafter"/>
</dbReference>
<gene>
    <name evidence="7" type="primary">nusB</name>
    <name evidence="7" type="ORF">JIN83_00455</name>
</gene>
<evidence type="ECO:0000259" key="6">
    <source>
        <dbReference type="Pfam" id="PF01029"/>
    </source>
</evidence>
<dbReference type="PANTHER" id="PTHR11078:SF3">
    <property type="entry name" value="ANTITERMINATION NUSB DOMAIN-CONTAINING PROTEIN"/>
    <property type="match status" value="1"/>
</dbReference>
<name>A0AAE2SAR6_9BACT</name>
<dbReference type="AlphaFoldDB" id="A0AAE2SAR6"/>
<evidence type="ECO:0000256" key="3">
    <source>
        <dbReference type="ARBA" id="ARBA00022884"/>
    </source>
</evidence>
<dbReference type="RefSeq" id="WP_309488017.1">
    <property type="nucleotide sequence ID" value="NZ_JAENIG010000001.1"/>
</dbReference>
<evidence type="ECO:0000256" key="5">
    <source>
        <dbReference type="ARBA" id="ARBA00023163"/>
    </source>
</evidence>
<dbReference type="SUPFAM" id="SSF48013">
    <property type="entry name" value="NusB-like"/>
    <property type="match status" value="1"/>
</dbReference>
<dbReference type="InterPro" id="IPR011605">
    <property type="entry name" value="NusB_fam"/>
</dbReference>
<dbReference type="Pfam" id="PF01029">
    <property type="entry name" value="NusB"/>
    <property type="match status" value="1"/>
</dbReference>
<dbReference type="Gene3D" id="1.10.940.10">
    <property type="entry name" value="NusB-like"/>
    <property type="match status" value="1"/>
</dbReference>
<protein>
    <submittedName>
        <fullName evidence="7">Transcription antitermination factor NusB</fullName>
    </submittedName>
</protein>
<dbReference type="GO" id="GO:0031564">
    <property type="term" value="P:transcription antitermination"/>
    <property type="evidence" value="ECO:0007669"/>
    <property type="project" value="UniProtKB-KW"/>
</dbReference>
<dbReference type="PANTHER" id="PTHR11078">
    <property type="entry name" value="N UTILIZATION SUBSTANCE PROTEIN B-RELATED"/>
    <property type="match status" value="1"/>
</dbReference>
<reference evidence="7" key="1">
    <citation type="submission" date="2021-01" db="EMBL/GenBank/DDBJ databases">
        <title>Modified the classification status of verrucomicrobia.</title>
        <authorList>
            <person name="Feng X."/>
        </authorList>
    </citation>
    <scope>NUCLEOTIDE SEQUENCE</scope>
    <source>
        <strain evidence="7">5K15</strain>
    </source>
</reference>
<evidence type="ECO:0000313" key="7">
    <source>
        <dbReference type="EMBL" id="MBK1853419.1"/>
    </source>
</evidence>
<dbReference type="GO" id="GO:0006353">
    <property type="term" value="P:DNA-templated transcription termination"/>
    <property type="evidence" value="ECO:0007669"/>
    <property type="project" value="InterPro"/>
</dbReference>
<evidence type="ECO:0000256" key="2">
    <source>
        <dbReference type="ARBA" id="ARBA00022814"/>
    </source>
</evidence>
<keyword evidence="2" id="KW-0889">Transcription antitermination</keyword>